<name>A0A976N1A1_9VIRU</name>
<sequence length="361" mass="42185">MVYGKRYSRRRFRKRSYGRSYRYSRRRYRYPKSTRVRATYALRKARGVSRSIYRLRKKFDFQRYYNWNEATYILPIDTSTLGSANHNTTGRQSLLYKTYRFMLSSSNVMPYWIRGVTTTGNNPQFNPVGLSSGNEGIKPGQNINSIQNPTVQGGRFRCKSVYCRWNFRWMDEAYQQTTENNGTYNSLKVRLCVFTIYEQESTNEYTNSVTGLGDLTYSPIGPNNNNAYFNEGYVNLLGSTGNLATESAASALMIMKTTGSTRLRKVYDRTFTLNRLKTTKTCKVNLFKNKIFRFDSDYRPEPLLSGYTLYQWPFQQIYFCVMVEPTIKYVTTQGENPHDNMLVEGSKLLIDNQNVVIYYDT</sequence>
<evidence type="ECO:0000313" key="1">
    <source>
        <dbReference type="EMBL" id="UPW41362.1"/>
    </source>
</evidence>
<dbReference type="EMBL" id="OM869584">
    <property type="protein sequence ID" value="UPW41362.1"/>
    <property type="molecule type" value="Genomic_DNA"/>
</dbReference>
<reference evidence="1" key="1">
    <citation type="submission" date="2022-02" db="EMBL/GenBank/DDBJ databases">
        <title>Towards deciphering the DNA virus diversity associated with rodent species in the families Cricetidae and Heteromyidae.</title>
        <authorList>
            <person name="Lund M."/>
            <person name="Larsen B.B."/>
            <person name="Gryseels S."/>
            <person name="Kraberger S."/>
            <person name="Rowsey D.M."/>
            <person name="Steger L."/>
            <person name="Yule K.M."/>
            <person name="Upham N.S."/>
            <person name="Worobey M."/>
            <person name="Van Doorslaer K."/>
            <person name="Varsani A."/>
        </authorList>
    </citation>
    <scope>NUCLEOTIDE SEQUENCE</scope>
    <source>
        <strain evidence="1">UA06Rod_92</strain>
    </source>
</reference>
<accession>A0A976N1A1</accession>
<protein>
    <submittedName>
        <fullName evidence="1">Capsid protein</fullName>
    </submittedName>
</protein>
<organism evidence="1">
    <name type="scientific">Dipodfec virus UA06Rod_92</name>
    <dbReference type="NCBI Taxonomy" id="2929253"/>
    <lineage>
        <taxon>Viruses</taxon>
        <taxon>Monodnaviria</taxon>
        <taxon>Shotokuvirae</taxon>
        <taxon>Cressdnaviricota</taxon>
    </lineage>
</organism>
<proteinExistence type="predicted"/>